<evidence type="ECO:0000256" key="10">
    <source>
        <dbReference type="ARBA" id="ARBA00035120"/>
    </source>
</evidence>
<dbReference type="Pfam" id="PF02537">
    <property type="entry name" value="CRCB"/>
    <property type="match status" value="1"/>
</dbReference>
<evidence type="ECO:0000256" key="5">
    <source>
        <dbReference type="ARBA" id="ARBA00022989"/>
    </source>
</evidence>
<evidence type="ECO:0000256" key="2">
    <source>
        <dbReference type="ARBA" id="ARBA00022475"/>
    </source>
</evidence>
<protein>
    <recommendedName>
        <fullName evidence="12">Fluoride-specific ion channel FluC</fullName>
    </recommendedName>
</protein>
<dbReference type="GO" id="GO:0005886">
    <property type="term" value="C:plasma membrane"/>
    <property type="evidence" value="ECO:0007669"/>
    <property type="project" value="UniProtKB-SubCell"/>
</dbReference>
<evidence type="ECO:0000256" key="6">
    <source>
        <dbReference type="ARBA" id="ARBA00023053"/>
    </source>
</evidence>
<dbReference type="AlphaFoldDB" id="A0A1I3Z700"/>
<keyword evidence="12" id="KW-0813">Transport</keyword>
<dbReference type="GO" id="GO:0140114">
    <property type="term" value="P:cellular detoxification of fluoride"/>
    <property type="evidence" value="ECO:0007669"/>
    <property type="project" value="UniProtKB-UniRule"/>
</dbReference>
<keyword evidence="12" id="KW-0479">Metal-binding</keyword>
<dbReference type="RefSeq" id="WP_090697717.1">
    <property type="nucleotide sequence ID" value="NZ_FOSP01000005.1"/>
</dbReference>
<keyword evidence="4 12" id="KW-0812">Transmembrane</keyword>
<organism evidence="13 14">
    <name type="scientific">Nitrosomonas aestuarii</name>
    <dbReference type="NCBI Taxonomy" id="52441"/>
    <lineage>
        <taxon>Bacteria</taxon>
        <taxon>Pseudomonadati</taxon>
        <taxon>Pseudomonadota</taxon>
        <taxon>Betaproteobacteria</taxon>
        <taxon>Nitrosomonadales</taxon>
        <taxon>Nitrosomonadaceae</taxon>
        <taxon>Nitrosomonas</taxon>
    </lineage>
</organism>
<dbReference type="OrthoDB" id="9806299at2"/>
<keyword evidence="6 12" id="KW-0915">Sodium</keyword>
<keyword evidence="5 12" id="KW-1133">Transmembrane helix</keyword>
<keyword evidence="14" id="KW-1185">Reference proteome</keyword>
<name>A0A1I3Z700_9PROT</name>
<keyword evidence="8 12" id="KW-0472">Membrane</keyword>
<evidence type="ECO:0000256" key="9">
    <source>
        <dbReference type="ARBA" id="ARBA00023303"/>
    </source>
</evidence>
<evidence type="ECO:0000313" key="13">
    <source>
        <dbReference type="EMBL" id="SFK39904.1"/>
    </source>
</evidence>
<dbReference type="Proteomes" id="UP000199533">
    <property type="component" value="Unassembled WGS sequence"/>
</dbReference>
<dbReference type="GO" id="GO:0062054">
    <property type="term" value="F:fluoride channel activity"/>
    <property type="evidence" value="ECO:0007669"/>
    <property type="project" value="UniProtKB-UniRule"/>
</dbReference>
<feature type="binding site" evidence="12">
    <location>
        <position position="79"/>
    </location>
    <ligand>
        <name>Na(+)</name>
        <dbReference type="ChEBI" id="CHEBI:29101"/>
        <note>structural</note>
    </ligand>
</feature>
<evidence type="ECO:0000256" key="12">
    <source>
        <dbReference type="HAMAP-Rule" id="MF_00454"/>
    </source>
</evidence>
<feature type="binding site" evidence="12">
    <location>
        <position position="76"/>
    </location>
    <ligand>
        <name>Na(+)</name>
        <dbReference type="ChEBI" id="CHEBI:29101"/>
        <note>structural</note>
    </ligand>
</feature>
<keyword evidence="9 12" id="KW-0407">Ion channel</keyword>
<dbReference type="PANTHER" id="PTHR28259:SF1">
    <property type="entry name" value="FLUORIDE EXPORT PROTEIN 1-RELATED"/>
    <property type="match status" value="1"/>
</dbReference>
<dbReference type="PANTHER" id="PTHR28259">
    <property type="entry name" value="FLUORIDE EXPORT PROTEIN 1-RELATED"/>
    <property type="match status" value="1"/>
</dbReference>
<evidence type="ECO:0000256" key="3">
    <source>
        <dbReference type="ARBA" id="ARBA00022519"/>
    </source>
</evidence>
<feature type="transmembrane region" description="Helical" evidence="12">
    <location>
        <begin position="101"/>
        <end position="125"/>
    </location>
</feature>
<accession>A0A1I3Z700</accession>
<evidence type="ECO:0000256" key="11">
    <source>
        <dbReference type="ARBA" id="ARBA00035585"/>
    </source>
</evidence>
<dbReference type="EMBL" id="FOSP01000005">
    <property type="protein sequence ID" value="SFK39904.1"/>
    <property type="molecule type" value="Genomic_DNA"/>
</dbReference>
<comment type="activity regulation">
    <text evidence="12">Na(+) is not transported, but it plays an essential structural role and its presence is essential for fluoride channel function.</text>
</comment>
<sequence length="127" mass="13573">MLNTLAAVGTGGALGAISRYSVSLVATHWMGHGFPWGTLTVNITGSFLMGMLIAVFAHIWHPPETWRLFFVTGFLGGFTTFSTFSLDIVTLYERGEMLSAGFYGVASVVLSISALFAGIALVRYVSA</sequence>
<evidence type="ECO:0000256" key="1">
    <source>
        <dbReference type="ARBA" id="ARBA00004651"/>
    </source>
</evidence>
<evidence type="ECO:0000256" key="8">
    <source>
        <dbReference type="ARBA" id="ARBA00023136"/>
    </source>
</evidence>
<proteinExistence type="inferred from homology"/>
<dbReference type="NCBIfam" id="NF010791">
    <property type="entry name" value="PRK14195.1"/>
    <property type="match status" value="1"/>
</dbReference>
<feature type="transmembrane region" description="Helical" evidence="12">
    <location>
        <begin position="33"/>
        <end position="56"/>
    </location>
</feature>
<comment type="subcellular location">
    <subcellularLocation>
        <location evidence="1 12">Cell membrane</location>
        <topology evidence="1 12">Multi-pass membrane protein</topology>
    </subcellularLocation>
</comment>
<comment type="similarity">
    <text evidence="10 12">Belongs to the fluoride channel Fluc/FEX (TC 1.A.43) family.</text>
</comment>
<keyword evidence="7 12" id="KW-0406">Ion transport</keyword>
<feature type="transmembrane region" description="Helical" evidence="12">
    <location>
        <begin position="68"/>
        <end position="89"/>
    </location>
</feature>
<keyword evidence="2 12" id="KW-1003">Cell membrane</keyword>
<comment type="function">
    <text evidence="12">Fluoride-specific ion channel. Important for reducing fluoride concentration in the cell, thus reducing its toxicity.</text>
</comment>
<evidence type="ECO:0000256" key="4">
    <source>
        <dbReference type="ARBA" id="ARBA00022692"/>
    </source>
</evidence>
<dbReference type="GO" id="GO:0046872">
    <property type="term" value="F:metal ion binding"/>
    <property type="evidence" value="ECO:0007669"/>
    <property type="project" value="UniProtKB-KW"/>
</dbReference>
<gene>
    <name evidence="12" type="primary">fluC</name>
    <name evidence="12" type="synonym">crcB</name>
    <name evidence="13" type="ORF">SAMN05216302_1005132</name>
</gene>
<keyword evidence="3" id="KW-0997">Cell inner membrane</keyword>
<reference evidence="14" key="1">
    <citation type="submission" date="2016-10" db="EMBL/GenBank/DDBJ databases">
        <authorList>
            <person name="Varghese N."/>
            <person name="Submissions S."/>
        </authorList>
    </citation>
    <scope>NUCLEOTIDE SEQUENCE [LARGE SCALE GENOMIC DNA]</scope>
    <source>
        <strain evidence="14">Nm69</strain>
    </source>
</reference>
<comment type="catalytic activity">
    <reaction evidence="11">
        <text>fluoride(in) = fluoride(out)</text>
        <dbReference type="Rhea" id="RHEA:76159"/>
        <dbReference type="ChEBI" id="CHEBI:17051"/>
    </reaction>
    <physiologicalReaction direction="left-to-right" evidence="11">
        <dbReference type="Rhea" id="RHEA:76160"/>
    </physiologicalReaction>
</comment>
<dbReference type="HAMAP" id="MF_00454">
    <property type="entry name" value="FluC"/>
    <property type="match status" value="1"/>
</dbReference>
<dbReference type="InterPro" id="IPR003691">
    <property type="entry name" value="FluC"/>
</dbReference>
<evidence type="ECO:0000256" key="7">
    <source>
        <dbReference type="ARBA" id="ARBA00023065"/>
    </source>
</evidence>
<dbReference type="NCBIfam" id="TIGR00494">
    <property type="entry name" value="crcB"/>
    <property type="match status" value="1"/>
</dbReference>
<evidence type="ECO:0000313" key="14">
    <source>
        <dbReference type="Proteomes" id="UP000199533"/>
    </source>
</evidence>